<protein>
    <submittedName>
        <fullName evidence="5">Iron-containing alcohol dehydrogenase</fullName>
    </submittedName>
</protein>
<accession>E1RAI2</accession>
<dbReference type="InterPro" id="IPR056798">
    <property type="entry name" value="ADH_Fe_C"/>
</dbReference>
<sequence length="381" mass="41001">MQDLSLYMPTRIFCSAGSLLRLAETIGLLGNRFLLVTERALSEREEVDRIRSLIEREGGEVMIFTDLPARADSRSAEAASELAKVSRLHAVIGFGGLRALGIARMTALAANSDKRVDDILSGSTVSAPPLPYIEIPGTLRSPFMCSDRFFIVDARNRTPRLVNAEGFFPFAAVIDPELSGGLSPKYRVALLLDTLLLSVEGYLSGRNTFFSETAFLKAVALAVDAVAGMEVGKVERAGLFAAQAAFFNALGTVSGSPGAGTALSWSISAHRSVPKAVASTILLPYILEYGLRSAPEKVARMGNILGENLKGLSVVAAADRTVERLRSSIGSHEFPGRLSELDLERDAFPEVVGKARELPFIADLPGPLSYDDLMQLLQQAW</sequence>
<dbReference type="Gene3D" id="1.20.1090.10">
    <property type="entry name" value="Dehydroquinate synthase-like - alpha domain"/>
    <property type="match status" value="1"/>
</dbReference>
<dbReference type="RefSeq" id="WP_013252937.1">
    <property type="nucleotide sequence ID" value="NC_014364.1"/>
</dbReference>
<gene>
    <name evidence="5" type="ordered locus">Spirs_0317</name>
</gene>
<dbReference type="STRING" id="573413.Spirs_0317"/>
<dbReference type="KEGG" id="ssm:Spirs_0317"/>
<feature type="domain" description="Fe-containing alcohol dehydrogenase-like C-terminal" evidence="4">
    <location>
        <begin position="192"/>
        <end position="381"/>
    </location>
</feature>
<evidence type="ECO:0000259" key="3">
    <source>
        <dbReference type="Pfam" id="PF00465"/>
    </source>
</evidence>
<dbReference type="GO" id="GO:0046872">
    <property type="term" value="F:metal ion binding"/>
    <property type="evidence" value="ECO:0007669"/>
    <property type="project" value="InterPro"/>
</dbReference>
<keyword evidence="2" id="KW-0560">Oxidoreductase</keyword>
<dbReference type="EMBL" id="CP002116">
    <property type="protein sequence ID" value="ADK79473.1"/>
    <property type="molecule type" value="Genomic_DNA"/>
</dbReference>
<dbReference type="SUPFAM" id="SSF56796">
    <property type="entry name" value="Dehydroquinate synthase-like"/>
    <property type="match status" value="1"/>
</dbReference>
<dbReference type="InterPro" id="IPR001670">
    <property type="entry name" value="ADH_Fe/GldA"/>
</dbReference>
<reference evidence="5 6" key="1">
    <citation type="journal article" date="2010" name="Stand. Genomic Sci.">
        <title>Complete genome sequence of Spirochaeta smaragdinae type strain (SEBR 4228).</title>
        <authorList>
            <person name="Mavromatis K."/>
            <person name="Yasawong M."/>
            <person name="Chertkov O."/>
            <person name="Lapidus A."/>
            <person name="Lucas S."/>
            <person name="Nolan M."/>
            <person name="Del Rio T.G."/>
            <person name="Tice H."/>
            <person name="Cheng J.F."/>
            <person name="Pitluck S."/>
            <person name="Liolios K."/>
            <person name="Ivanova N."/>
            <person name="Tapia R."/>
            <person name="Han C."/>
            <person name="Bruce D."/>
            <person name="Goodwin L."/>
            <person name="Pati A."/>
            <person name="Chen A."/>
            <person name="Palaniappan K."/>
            <person name="Land M."/>
            <person name="Hauser L."/>
            <person name="Chang Y.J."/>
            <person name="Jeffries C.D."/>
            <person name="Detter J.C."/>
            <person name="Rohde M."/>
            <person name="Brambilla E."/>
            <person name="Spring S."/>
            <person name="Goker M."/>
            <person name="Sikorski J."/>
            <person name="Woyke T."/>
            <person name="Bristow J."/>
            <person name="Eisen J.A."/>
            <person name="Markowitz V."/>
            <person name="Hugenholtz P."/>
            <person name="Klenk H.P."/>
            <person name="Kyrpides N.C."/>
        </authorList>
    </citation>
    <scope>NUCLEOTIDE SEQUENCE [LARGE SCALE GENOMIC DNA]</scope>
    <source>
        <strain evidence="6">DSM 11293 / JCM 15392 / SEBR 4228</strain>
    </source>
</reference>
<dbReference type="GO" id="GO:0004022">
    <property type="term" value="F:alcohol dehydrogenase (NAD+) activity"/>
    <property type="evidence" value="ECO:0007669"/>
    <property type="project" value="TreeGrafter"/>
</dbReference>
<dbReference type="Pfam" id="PF25137">
    <property type="entry name" value="ADH_Fe_C"/>
    <property type="match status" value="1"/>
</dbReference>
<dbReference type="eggNOG" id="COG1454">
    <property type="taxonomic scope" value="Bacteria"/>
</dbReference>
<feature type="domain" description="Alcohol dehydrogenase iron-type/glycerol dehydrogenase GldA" evidence="3">
    <location>
        <begin position="9"/>
        <end position="176"/>
    </location>
</feature>
<dbReference type="OrthoDB" id="355310at2"/>
<dbReference type="InterPro" id="IPR039697">
    <property type="entry name" value="Alcohol_dehydrogenase_Fe"/>
</dbReference>
<proteinExistence type="inferred from homology"/>
<dbReference type="AlphaFoldDB" id="E1RAI2"/>
<evidence type="ECO:0000256" key="2">
    <source>
        <dbReference type="ARBA" id="ARBA00023002"/>
    </source>
</evidence>
<evidence type="ECO:0000313" key="6">
    <source>
        <dbReference type="Proteomes" id="UP000002318"/>
    </source>
</evidence>
<dbReference type="Gene3D" id="3.40.50.1970">
    <property type="match status" value="1"/>
</dbReference>
<dbReference type="PANTHER" id="PTHR11496:SF102">
    <property type="entry name" value="ALCOHOL DEHYDROGENASE 4"/>
    <property type="match status" value="1"/>
</dbReference>
<organism evidence="5 6">
    <name type="scientific">Sediminispirochaeta smaragdinae (strain DSM 11293 / JCM 15392 / SEBR 4228)</name>
    <name type="common">Spirochaeta smaragdinae</name>
    <dbReference type="NCBI Taxonomy" id="573413"/>
    <lineage>
        <taxon>Bacteria</taxon>
        <taxon>Pseudomonadati</taxon>
        <taxon>Spirochaetota</taxon>
        <taxon>Spirochaetia</taxon>
        <taxon>Spirochaetales</taxon>
        <taxon>Spirochaetaceae</taxon>
        <taxon>Sediminispirochaeta</taxon>
    </lineage>
</organism>
<dbReference type="PANTHER" id="PTHR11496">
    <property type="entry name" value="ALCOHOL DEHYDROGENASE"/>
    <property type="match status" value="1"/>
</dbReference>
<dbReference type="Proteomes" id="UP000002318">
    <property type="component" value="Chromosome"/>
</dbReference>
<evidence type="ECO:0000256" key="1">
    <source>
        <dbReference type="ARBA" id="ARBA00007358"/>
    </source>
</evidence>
<keyword evidence="6" id="KW-1185">Reference proteome</keyword>
<comment type="similarity">
    <text evidence="1">Belongs to the iron-containing alcohol dehydrogenase family.</text>
</comment>
<name>E1RAI2_SEDSS</name>
<dbReference type="HOGENOM" id="CLU_007207_0_0_12"/>
<dbReference type="CDD" id="cd14864">
    <property type="entry name" value="Fe-ADH-like"/>
    <property type="match status" value="1"/>
</dbReference>
<evidence type="ECO:0000313" key="5">
    <source>
        <dbReference type="EMBL" id="ADK79473.1"/>
    </source>
</evidence>
<dbReference type="Pfam" id="PF00465">
    <property type="entry name" value="Fe-ADH"/>
    <property type="match status" value="1"/>
</dbReference>
<evidence type="ECO:0000259" key="4">
    <source>
        <dbReference type="Pfam" id="PF25137"/>
    </source>
</evidence>